<reference evidence="1 2" key="1">
    <citation type="journal article" date="2007" name="DNA Res.">
        <title>Complete genomic structure of the bloom-forming toxic cyanobacterium Microcystis aeruginosa NIES-843.</title>
        <authorList>
            <person name="Kaneko T."/>
            <person name="Nakajima N."/>
            <person name="Okamoto S."/>
            <person name="Suzuki I."/>
            <person name="Tanabe Y."/>
            <person name="Tamaoki M."/>
            <person name="Nakamura Y."/>
            <person name="Kasai F."/>
            <person name="Watanabe A."/>
            <person name="Kawashima K."/>
            <person name="Kishida Y."/>
            <person name="Ono A."/>
            <person name="Shimizu Y."/>
            <person name="Takahashi C."/>
            <person name="Minami C."/>
            <person name="Fujishiro T."/>
            <person name="Kohara M."/>
            <person name="Katoh M."/>
            <person name="Nakazaki N."/>
            <person name="Nakayama S."/>
            <person name="Yamada M."/>
            <person name="Tabata S."/>
            <person name="Watanabe M.M."/>
        </authorList>
    </citation>
    <scope>NUCLEOTIDE SEQUENCE [LARGE SCALE GENOMIC DNA]</scope>
    <source>
        <strain evidence="2">NIES-843 / IAM M-247</strain>
    </source>
</reference>
<gene>
    <name evidence="1" type="ordered locus">MAE_24550</name>
</gene>
<dbReference type="HOGENOM" id="CLU_3119815_0_0_3"/>
<dbReference type="STRING" id="449447.MAE_24550"/>
<evidence type="ECO:0000313" key="2">
    <source>
        <dbReference type="Proteomes" id="UP000001510"/>
    </source>
</evidence>
<dbReference type="PaxDb" id="449447-MAE_24550"/>
<dbReference type="KEGG" id="mar:MAE_24550"/>
<dbReference type="Proteomes" id="UP000001510">
    <property type="component" value="Chromosome"/>
</dbReference>
<evidence type="ECO:0000313" key="1">
    <source>
        <dbReference type="EMBL" id="BAG02277.1"/>
    </source>
</evidence>
<sequence>MVKLRLELRRQSGNFYLIKKRWLSESLGEKCSPRHIMHGSFHRWQLKQEA</sequence>
<keyword evidence="2" id="KW-1185">Reference proteome</keyword>
<dbReference type="EMBL" id="AP009552">
    <property type="protein sequence ID" value="BAG02277.1"/>
    <property type="molecule type" value="Genomic_DNA"/>
</dbReference>
<dbReference type="AlphaFoldDB" id="B0JHC5"/>
<proteinExistence type="predicted"/>
<protein>
    <submittedName>
        <fullName evidence="1">Uncharacterized protein</fullName>
    </submittedName>
</protein>
<name>B0JHC5_MICAN</name>
<dbReference type="EnsemblBacteria" id="BAG02277">
    <property type="protein sequence ID" value="BAG02277"/>
    <property type="gene ID" value="MAE_24550"/>
</dbReference>
<organism evidence="1 2">
    <name type="scientific">Microcystis aeruginosa (strain NIES-843 / IAM M-2473)</name>
    <dbReference type="NCBI Taxonomy" id="449447"/>
    <lineage>
        <taxon>Bacteria</taxon>
        <taxon>Bacillati</taxon>
        <taxon>Cyanobacteriota</taxon>
        <taxon>Cyanophyceae</taxon>
        <taxon>Oscillatoriophycideae</taxon>
        <taxon>Chroococcales</taxon>
        <taxon>Microcystaceae</taxon>
        <taxon>Microcystis</taxon>
    </lineage>
</organism>
<accession>B0JHC5</accession>